<evidence type="ECO:0000256" key="10">
    <source>
        <dbReference type="ARBA" id="ARBA00032798"/>
    </source>
</evidence>
<dbReference type="NCBIfam" id="NF004501">
    <property type="entry name" value="PRK05846.1-5"/>
    <property type="match status" value="1"/>
</dbReference>
<organism evidence="15 16">
    <name type="scientific">Thiomicrorhabdus marina</name>
    <dbReference type="NCBI Taxonomy" id="2818442"/>
    <lineage>
        <taxon>Bacteria</taxon>
        <taxon>Pseudomonadati</taxon>
        <taxon>Pseudomonadota</taxon>
        <taxon>Gammaproteobacteria</taxon>
        <taxon>Thiotrichales</taxon>
        <taxon>Piscirickettsiaceae</taxon>
        <taxon>Thiomicrorhabdus</taxon>
    </lineage>
</organism>
<comment type="subcellular location">
    <subcellularLocation>
        <location evidence="1">Endomembrane system</location>
        <topology evidence="1">Multi-pass membrane protein</topology>
    </subcellularLocation>
    <subcellularLocation>
        <location evidence="11">Membrane</location>
        <topology evidence="11">Multi-pass membrane protein</topology>
    </subcellularLocation>
</comment>
<comment type="similarity">
    <text evidence="2">Belongs to the complex I subunit 4 family.</text>
</comment>
<dbReference type="InterPro" id="IPR003918">
    <property type="entry name" value="NADH_UbQ_OxRdtase"/>
</dbReference>
<feature type="transmembrane region" description="Helical" evidence="12">
    <location>
        <begin position="115"/>
        <end position="133"/>
    </location>
</feature>
<keyword evidence="15" id="KW-0560">Oxidoreductase</keyword>
<keyword evidence="16" id="KW-1185">Reference proteome</keyword>
<evidence type="ECO:0000256" key="4">
    <source>
        <dbReference type="ARBA" id="ARBA00022692"/>
    </source>
</evidence>
<feature type="transmembrane region" description="Helical" evidence="12">
    <location>
        <begin position="85"/>
        <end position="108"/>
    </location>
</feature>
<evidence type="ECO:0000259" key="13">
    <source>
        <dbReference type="Pfam" id="PF00361"/>
    </source>
</evidence>
<dbReference type="Pfam" id="PF00361">
    <property type="entry name" value="Proton_antipo_M"/>
    <property type="match status" value="1"/>
</dbReference>
<accession>A0ABS3Q546</accession>
<evidence type="ECO:0000256" key="8">
    <source>
        <dbReference type="ARBA" id="ARBA00023136"/>
    </source>
</evidence>
<feature type="transmembrane region" description="Helical" evidence="12">
    <location>
        <begin position="168"/>
        <end position="188"/>
    </location>
</feature>
<dbReference type="GO" id="GO:0016491">
    <property type="term" value="F:oxidoreductase activity"/>
    <property type="evidence" value="ECO:0007669"/>
    <property type="project" value="UniProtKB-KW"/>
</dbReference>
<dbReference type="Pfam" id="PF01059">
    <property type="entry name" value="Oxidored_q5_N"/>
    <property type="match status" value="1"/>
</dbReference>
<evidence type="ECO:0000256" key="2">
    <source>
        <dbReference type="ARBA" id="ARBA00009025"/>
    </source>
</evidence>
<proteinExistence type="inferred from homology"/>
<feature type="transmembrane region" description="Helical" evidence="12">
    <location>
        <begin position="464"/>
        <end position="484"/>
    </location>
</feature>
<feature type="transmembrane region" description="Helical" evidence="12">
    <location>
        <begin position="342"/>
        <end position="363"/>
    </location>
</feature>
<evidence type="ECO:0000256" key="1">
    <source>
        <dbReference type="ARBA" id="ARBA00004127"/>
    </source>
</evidence>
<dbReference type="Proteomes" id="UP000664835">
    <property type="component" value="Unassembled WGS sequence"/>
</dbReference>
<evidence type="ECO:0000256" key="5">
    <source>
        <dbReference type="ARBA" id="ARBA00022967"/>
    </source>
</evidence>
<feature type="transmembrane region" description="Helical" evidence="12">
    <location>
        <begin position="32"/>
        <end position="53"/>
    </location>
</feature>
<reference evidence="15 16" key="1">
    <citation type="submission" date="2021-03" db="EMBL/GenBank/DDBJ databases">
        <title>Thiomicrorhabdus sp.nov.,novel sulfur-oxidizing bacteria isolated from coastal sediment.</title>
        <authorList>
            <person name="Liu X."/>
        </authorList>
    </citation>
    <scope>NUCLEOTIDE SEQUENCE [LARGE SCALE GENOMIC DNA]</scope>
    <source>
        <strain evidence="15 16">6S2-11</strain>
    </source>
</reference>
<evidence type="ECO:0000256" key="3">
    <source>
        <dbReference type="ARBA" id="ARBA00019906"/>
    </source>
</evidence>
<feature type="transmembrane region" description="Helical" evidence="12">
    <location>
        <begin position="276"/>
        <end position="295"/>
    </location>
</feature>
<evidence type="ECO:0000313" key="15">
    <source>
        <dbReference type="EMBL" id="MBO1927406.1"/>
    </source>
</evidence>
<dbReference type="InterPro" id="IPR000260">
    <property type="entry name" value="NADH4_N"/>
</dbReference>
<feature type="transmembrane region" description="Helical" evidence="12">
    <location>
        <begin position="200"/>
        <end position="221"/>
    </location>
</feature>
<dbReference type="RefSeq" id="WP_208149406.1">
    <property type="nucleotide sequence ID" value="NZ_JAGETV010000011.1"/>
</dbReference>
<feature type="transmembrane region" description="Helical" evidence="12">
    <location>
        <begin position="384"/>
        <end position="413"/>
    </location>
</feature>
<dbReference type="InterPro" id="IPR001750">
    <property type="entry name" value="ND/Mrp_TM"/>
</dbReference>
<evidence type="ECO:0000256" key="6">
    <source>
        <dbReference type="ARBA" id="ARBA00022989"/>
    </source>
</evidence>
<dbReference type="EMBL" id="JAGETV010000011">
    <property type="protein sequence ID" value="MBO1927406.1"/>
    <property type="molecule type" value="Genomic_DNA"/>
</dbReference>
<feature type="transmembrane region" description="Helical" evidence="12">
    <location>
        <begin position="6"/>
        <end position="25"/>
    </location>
</feature>
<evidence type="ECO:0000259" key="14">
    <source>
        <dbReference type="Pfam" id="PF01059"/>
    </source>
</evidence>
<comment type="caution">
    <text evidence="15">The sequence shown here is derived from an EMBL/GenBank/DDBJ whole genome shotgun (WGS) entry which is preliminary data.</text>
</comment>
<name>A0ABS3Q546_9GAMM</name>
<evidence type="ECO:0000256" key="7">
    <source>
        <dbReference type="ARBA" id="ARBA00023027"/>
    </source>
</evidence>
<dbReference type="PANTHER" id="PTHR43507">
    <property type="entry name" value="NADH-UBIQUINONE OXIDOREDUCTASE CHAIN 4"/>
    <property type="match status" value="1"/>
</dbReference>
<feature type="domain" description="NADH:ubiquinone oxidoreductase chain 4 N-terminal" evidence="14">
    <location>
        <begin position="66"/>
        <end position="125"/>
    </location>
</feature>
<dbReference type="NCBIfam" id="TIGR01972">
    <property type="entry name" value="NDH_I_M"/>
    <property type="match status" value="1"/>
</dbReference>
<feature type="transmembrane region" description="Helical" evidence="12">
    <location>
        <begin position="242"/>
        <end position="264"/>
    </location>
</feature>
<feature type="transmembrane region" description="Helical" evidence="12">
    <location>
        <begin position="139"/>
        <end position="156"/>
    </location>
</feature>
<keyword evidence="5" id="KW-1278">Translocase</keyword>
<keyword evidence="7" id="KW-0520">NAD</keyword>
<dbReference type="PANTHER" id="PTHR43507:SF1">
    <property type="entry name" value="NADH-UBIQUINONE OXIDOREDUCTASE CHAIN 4"/>
    <property type="match status" value="1"/>
</dbReference>
<dbReference type="InterPro" id="IPR010227">
    <property type="entry name" value="NADH_Q_OxRdtase_chainM/4"/>
</dbReference>
<evidence type="ECO:0000256" key="12">
    <source>
        <dbReference type="SAM" id="Phobius"/>
    </source>
</evidence>
<dbReference type="PRINTS" id="PR01437">
    <property type="entry name" value="NUOXDRDTASE4"/>
</dbReference>
<evidence type="ECO:0000256" key="11">
    <source>
        <dbReference type="RuleBase" id="RU000320"/>
    </source>
</evidence>
<feature type="domain" description="NADH:quinone oxidoreductase/Mrp antiporter transmembrane" evidence="13">
    <location>
        <begin position="133"/>
        <end position="428"/>
    </location>
</feature>
<protein>
    <recommendedName>
        <fullName evidence="3">NADH-quinone oxidoreductase subunit M</fullName>
    </recommendedName>
    <alternativeName>
        <fullName evidence="9">NADH dehydrogenase I subunit M</fullName>
    </alternativeName>
    <alternativeName>
        <fullName evidence="10">NDH-1 subunit M</fullName>
    </alternativeName>
</protein>
<keyword evidence="8 12" id="KW-0472">Membrane</keyword>
<sequence>MLESYPILSTLIWLPIIGGLLVLFAGRNNDTVAKWLSLIVAGLTFILSIPLWANFNYDTADMQFVEQLAWIPMFNVQYYLGVDGLSMPLVLLTTFTQVLVIASAWDVIKERVEQYMGAFLIMGGIMVGVFTALDSILFYIFWEALLIPMFIVIGKWGGPRRVYATMKFFLYTFFGSVFMLVSFLYMYWQIGSFSILDFQTMPLGMTAQILIFLAFLIAFAVKIPMFPVHTWLPDAHVEAPTAGSVVLAAIMLKMGGYGFVRFSLPITPDASMTLDWLVIGLSLIAIVYIGIVALVQSDMKKLVAYSSISHMGFVTLGMFLVYDIMQAHGTMEGAAIGMEGAMVQMVSHGFISGAMFLAIGVLYDRMHTRDISAYGGVVNKMPWFVMFAVLFAMANSGLPGTSGFVGEFMVIIASFKANVWYGILAALTLIIGAAYTLWMVKRVFFGAVTNENVEKLEDLNKREFAIMATLAIAVIALGVFPSPLMEVMHTSVENLLVQATTSKL</sequence>
<feature type="transmembrane region" description="Helical" evidence="12">
    <location>
        <begin position="302"/>
        <end position="322"/>
    </location>
</feature>
<keyword evidence="4 11" id="KW-0812">Transmembrane</keyword>
<gene>
    <name evidence="15" type="ORF">J3998_07425</name>
</gene>
<evidence type="ECO:0000256" key="9">
    <source>
        <dbReference type="ARBA" id="ARBA00031584"/>
    </source>
</evidence>
<dbReference type="NCBIfam" id="NF004499">
    <property type="entry name" value="PRK05846.1-3"/>
    <property type="match status" value="1"/>
</dbReference>
<evidence type="ECO:0000313" key="16">
    <source>
        <dbReference type="Proteomes" id="UP000664835"/>
    </source>
</evidence>
<keyword evidence="6 12" id="KW-1133">Transmembrane helix</keyword>
<feature type="transmembrane region" description="Helical" evidence="12">
    <location>
        <begin position="419"/>
        <end position="438"/>
    </location>
</feature>